<evidence type="ECO:0000313" key="2">
    <source>
        <dbReference type="Proteomes" id="UP000217790"/>
    </source>
</evidence>
<protein>
    <submittedName>
        <fullName evidence="1">Uncharacterized protein</fullName>
    </submittedName>
</protein>
<sequence>MASDTRSELLKGGRGMFRFIVSVVPSKFCVPPIPLPPTFFSPPMVWNVALVPRDTRILFTKASVPQHSDSPRRGANLRTVFWAHPKERMISGGSSLCTRSPSLRGMETNEQRRRQCYELVVAMSLCSSSL</sequence>
<dbReference type="AlphaFoldDB" id="A0A2H3D669"/>
<name>A0A2H3D669_ARMGA</name>
<dbReference type="EMBL" id="KZ293710">
    <property type="protein sequence ID" value="PBK82996.1"/>
    <property type="molecule type" value="Genomic_DNA"/>
</dbReference>
<gene>
    <name evidence="1" type="ORF">ARMGADRAFT_682627</name>
</gene>
<keyword evidence="2" id="KW-1185">Reference proteome</keyword>
<reference evidence="2" key="1">
    <citation type="journal article" date="2017" name="Nat. Ecol. Evol.">
        <title>Genome expansion and lineage-specific genetic innovations in the forest pathogenic fungi Armillaria.</title>
        <authorList>
            <person name="Sipos G."/>
            <person name="Prasanna A.N."/>
            <person name="Walter M.C."/>
            <person name="O'Connor E."/>
            <person name="Balint B."/>
            <person name="Krizsan K."/>
            <person name="Kiss B."/>
            <person name="Hess J."/>
            <person name="Varga T."/>
            <person name="Slot J."/>
            <person name="Riley R."/>
            <person name="Boka B."/>
            <person name="Rigling D."/>
            <person name="Barry K."/>
            <person name="Lee J."/>
            <person name="Mihaltcheva S."/>
            <person name="LaButti K."/>
            <person name="Lipzen A."/>
            <person name="Waldron R."/>
            <person name="Moloney N.M."/>
            <person name="Sperisen C."/>
            <person name="Kredics L."/>
            <person name="Vagvoelgyi C."/>
            <person name="Patrignani A."/>
            <person name="Fitzpatrick D."/>
            <person name="Nagy I."/>
            <person name="Doyle S."/>
            <person name="Anderson J.B."/>
            <person name="Grigoriev I.V."/>
            <person name="Gueldener U."/>
            <person name="Muensterkoetter M."/>
            <person name="Nagy L.G."/>
        </authorList>
    </citation>
    <scope>NUCLEOTIDE SEQUENCE [LARGE SCALE GENOMIC DNA]</scope>
    <source>
        <strain evidence="2">Ar21-2</strain>
    </source>
</reference>
<dbReference type="InParanoid" id="A0A2H3D669"/>
<accession>A0A2H3D669</accession>
<organism evidence="1 2">
    <name type="scientific">Armillaria gallica</name>
    <name type="common">Bulbous honey fungus</name>
    <name type="synonym">Armillaria bulbosa</name>
    <dbReference type="NCBI Taxonomy" id="47427"/>
    <lineage>
        <taxon>Eukaryota</taxon>
        <taxon>Fungi</taxon>
        <taxon>Dikarya</taxon>
        <taxon>Basidiomycota</taxon>
        <taxon>Agaricomycotina</taxon>
        <taxon>Agaricomycetes</taxon>
        <taxon>Agaricomycetidae</taxon>
        <taxon>Agaricales</taxon>
        <taxon>Marasmiineae</taxon>
        <taxon>Physalacriaceae</taxon>
        <taxon>Armillaria</taxon>
    </lineage>
</organism>
<dbReference type="Proteomes" id="UP000217790">
    <property type="component" value="Unassembled WGS sequence"/>
</dbReference>
<evidence type="ECO:0000313" key="1">
    <source>
        <dbReference type="EMBL" id="PBK82996.1"/>
    </source>
</evidence>
<proteinExistence type="predicted"/>